<evidence type="ECO:0000256" key="1">
    <source>
        <dbReference type="SAM" id="Coils"/>
    </source>
</evidence>
<evidence type="ECO:0000313" key="4">
    <source>
        <dbReference type="EMBL" id="CEQ03197.1"/>
    </source>
</evidence>
<dbReference type="Pfam" id="PF07508">
    <property type="entry name" value="Recombinase"/>
    <property type="match status" value="1"/>
</dbReference>
<dbReference type="CDD" id="cd00338">
    <property type="entry name" value="Ser_Recombinase"/>
    <property type="match status" value="1"/>
</dbReference>
<protein>
    <submittedName>
        <fullName evidence="4">Site-specific recombinase</fullName>
    </submittedName>
</protein>
<dbReference type="SUPFAM" id="SSF53041">
    <property type="entry name" value="Resolvase-like"/>
    <property type="match status" value="1"/>
</dbReference>
<dbReference type="PROSITE" id="PS51737">
    <property type="entry name" value="RECOMBINASE_DNA_BIND"/>
    <property type="match status" value="1"/>
</dbReference>
<dbReference type="PANTHER" id="PTHR30461">
    <property type="entry name" value="DNA-INVERTASE FROM LAMBDOID PROPHAGE"/>
    <property type="match status" value="1"/>
</dbReference>
<keyword evidence="1" id="KW-0175">Coiled coil</keyword>
<organism evidence="4 5">
    <name type="scientific">Paraclostridium sordellii</name>
    <name type="common">Clostridium sordellii</name>
    <dbReference type="NCBI Taxonomy" id="1505"/>
    <lineage>
        <taxon>Bacteria</taxon>
        <taxon>Bacillati</taxon>
        <taxon>Bacillota</taxon>
        <taxon>Clostridia</taxon>
        <taxon>Peptostreptococcales</taxon>
        <taxon>Peptostreptococcaceae</taxon>
        <taxon>Paraclostridium</taxon>
    </lineage>
</organism>
<dbReference type="Gene3D" id="3.40.50.1390">
    <property type="entry name" value="Resolvase, N-terminal catalytic domain"/>
    <property type="match status" value="1"/>
</dbReference>
<dbReference type="Pfam" id="PF13408">
    <property type="entry name" value="Zn_ribbon_recom"/>
    <property type="match status" value="1"/>
</dbReference>
<dbReference type="RefSeq" id="WP_055341625.1">
    <property type="nucleotide sequence ID" value="NZ_CDNI01000003.1"/>
</dbReference>
<dbReference type="GO" id="GO:0003677">
    <property type="term" value="F:DNA binding"/>
    <property type="evidence" value="ECO:0007669"/>
    <property type="project" value="InterPro"/>
</dbReference>
<dbReference type="Gene3D" id="3.90.1750.20">
    <property type="entry name" value="Putative Large Serine Recombinase, Chain B, Domain 2"/>
    <property type="match status" value="1"/>
</dbReference>
<evidence type="ECO:0000313" key="5">
    <source>
        <dbReference type="Proteomes" id="UP000049127"/>
    </source>
</evidence>
<dbReference type="OrthoDB" id="65783at2"/>
<sequence length="509" mass="59342">MKTCIYLRKSRLDEEDEKQGEFETLSRHRSTLLKVAKEQNLNIVEIKEELVSGESIAYRPKMLELLEEVKNGLYDSVLVMDIDRLGRGNMQDQGLILETFKKSNTKIITPRKTYDLNNEWDEEYSEFEAFMARKELKLITRRMQRGRVKSVEEGKFIASKPPYGYKFVFDESGNKSMVIDEDKAKVVRMIFDLYVNKHYGGVKIATHLNSLGLKTTTGRTWYDKGVRDILKNKTYAGYVVWNKVERRKNSSKTRPIDERIEAKGIHEPIIDESIFLEAQSLFKSNFIPSTKQHTTITNPLAGLIVCSKCGHKMIAQQSTYKNKEIVKFVKCLNCGKNRGIKLDILEKDIINELADWVDAYNVSIKDLDSNENKNPNLESYDSIIKSLESEYQTLMKQKENLHNLLEQGIYDVDTYLDRSKILTDKINLNRSNLSQAKKDLENEKESVFSIADIIPQIKKVLELYYQSNDMQERNELLKEVIDFINYSREPKKRTSRFNIKIYPRLIKNK</sequence>
<dbReference type="AlphaFoldDB" id="A0A0C7QR39"/>
<dbReference type="InterPro" id="IPR038109">
    <property type="entry name" value="DNA_bind_recomb_sf"/>
</dbReference>
<feature type="domain" description="Recombinase" evidence="3">
    <location>
        <begin position="162"/>
        <end position="288"/>
    </location>
</feature>
<dbReference type="InterPro" id="IPR036162">
    <property type="entry name" value="Resolvase-like_N_sf"/>
</dbReference>
<dbReference type="InterPro" id="IPR006119">
    <property type="entry name" value="Resolv_N"/>
</dbReference>
<evidence type="ECO:0000259" key="3">
    <source>
        <dbReference type="PROSITE" id="PS51737"/>
    </source>
</evidence>
<dbReference type="Gene3D" id="2.20.28.10">
    <property type="match status" value="1"/>
</dbReference>
<dbReference type="InterPro" id="IPR011109">
    <property type="entry name" value="DNA_bind_recombinase_dom"/>
</dbReference>
<accession>A0A0C7QR39</accession>
<dbReference type="GO" id="GO:0000150">
    <property type="term" value="F:DNA strand exchange activity"/>
    <property type="evidence" value="ECO:0007669"/>
    <property type="project" value="InterPro"/>
</dbReference>
<feature type="coiled-coil region" evidence="1">
    <location>
        <begin position="377"/>
        <end position="443"/>
    </location>
</feature>
<dbReference type="InterPro" id="IPR025827">
    <property type="entry name" value="Zn_ribbon_recom_dom"/>
</dbReference>
<dbReference type="InterPro" id="IPR050639">
    <property type="entry name" value="SSR_resolvase"/>
</dbReference>
<feature type="domain" description="Resolvase/invertase-type recombinase catalytic" evidence="2">
    <location>
        <begin position="2"/>
        <end position="154"/>
    </location>
</feature>
<dbReference type="PROSITE" id="PS51736">
    <property type="entry name" value="RECOMBINASES_3"/>
    <property type="match status" value="1"/>
</dbReference>
<reference evidence="4 5" key="1">
    <citation type="submission" date="2015-01" db="EMBL/GenBank/DDBJ databases">
        <authorList>
            <person name="Aslett A.Martin."/>
            <person name="De Silva Nishadi"/>
        </authorList>
    </citation>
    <scope>NUCLEOTIDE SEQUENCE [LARGE SCALE GENOMIC DNA]</scope>
    <source>
        <strain evidence="4 5">R28058</strain>
    </source>
</reference>
<dbReference type="PANTHER" id="PTHR30461:SF23">
    <property type="entry name" value="DNA RECOMBINASE-RELATED"/>
    <property type="match status" value="1"/>
</dbReference>
<dbReference type="Proteomes" id="UP000049127">
    <property type="component" value="Unassembled WGS sequence"/>
</dbReference>
<name>A0A0C7QR39_PARSO</name>
<gene>
    <name evidence="4" type="ORF">R28058_09301</name>
</gene>
<dbReference type="SMART" id="SM00857">
    <property type="entry name" value="Resolvase"/>
    <property type="match status" value="1"/>
</dbReference>
<dbReference type="EMBL" id="CEKZ01000003">
    <property type="protein sequence ID" value="CEQ03197.1"/>
    <property type="molecule type" value="Genomic_DNA"/>
</dbReference>
<proteinExistence type="predicted"/>
<dbReference type="Pfam" id="PF00239">
    <property type="entry name" value="Resolvase"/>
    <property type="match status" value="1"/>
</dbReference>
<evidence type="ECO:0000259" key="2">
    <source>
        <dbReference type="PROSITE" id="PS51736"/>
    </source>
</evidence>